<dbReference type="NCBIfam" id="TIGR01983">
    <property type="entry name" value="UbiG"/>
    <property type="match status" value="1"/>
</dbReference>
<comment type="pathway">
    <text evidence="5">Cofactor biosynthesis; ubiquinone biosynthesis.</text>
</comment>
<dbReference type="GO" id="GO:0010420">
    <property type="term" value="F:polyprenyldihydroxybenzoate methyltransferase activity"/>
    <property type="evidence" value="ECO:0007669"/>
    <property type="project" value="InterPro"/>
</dbReference>
<dbReference type="GO" id="GO:0032259">
    <property type="term" value="P:methylation"/>
    <property type="evidence" value="ECO:0007669"/>
    <property type="project" value="UniProtKB-KW"/>
</dbReference>
<accession>A0A418VZK1</accession>
<comment type="catalytic activity">
    <reaction evidence="5">
        <text>a 3-demethylubiquinol + S-adenosyl-L-methionine = a ubiquinol + S-adenosyl-L-homocysteine + H(+)</text>
        <dbReference type="Rhea" id="RHEA:44380"/>
        <dbReference type="Rhea" id="RHEA-COMP:9566"/>
        <dbReference type="Rhea" id="RHEA-COMP:10914"/>
        <dbReference type="ChEBI" id="CHEBI:15378"/>
        <dbReference type="ChEBI" id="CHEBI:17976"/>
        <dbReference type="ChEBI" id="CHEBI:57856"/>
        <dbReference type="ChEBI" id="CHEBI:59789"/>
        <dbReference type="ChEBI" id="CHEBI:84422"/>
        <dbReference type="EC" id="2.1.1.64"/>
    </reaction>
</comment>
<feature type="compositionally biased region" description="Low complexity" evidence="6">
    <location>
        <begin position="1"/>
        <end position="20"/>
    </location>
</feature>
<dbReference type="PANTHER" id="PTHR43464:SF19">
    <property type="entry name" value="UBIQUINONE BIOSYNTHESIS O-METHYLTRANSFERASE, MITOCHONDRIAL"/>
    <property type="match status" value="1"/>
</dbReference>
<dbReference type="EC" id="2.1.1.64" evidence="5"/>
<organism evidence="7 8">
    <name type="scientific">Azospirillum cavernae</name>
    <dbReference type="NCBI Taxonomy" id="2320860"/>
    <lineage>
        <taxon>Bacteria</taxon>
        <taxon>Pseudomonadati</taxon>
        <taxon>Pseudomonadota</taxon>
        <taxon>Alphaproteobacteria</taxon>
        <taxon>Rhodospirillales</taxon>
        <taxon>Azospirillaceae</taxon>
        <taxon>Azospirillum</taxon>
    </lineage>
</organism>
<feature type="binding site" evidence="5">
    <location>
        <position position="91"/>
    </location>
    <ligand>
        <name>S-adenosyl-L-methionine</name>
        <dbReference type="ChEBI" id="CHEBI:59789"/>
    </ligand>
</feature>
<comment type="function">
    <text evidence="5">O-methyltransferase that catalyzes the 2 O-methylation steps in the ubiquinone biosynthetic pathway.</text>
</comment>
<dbReference type="Gene3D" id="3.40.50.150">
    <property type="entry name" value="Vaccinia Virus protein VP39"/>
    <property type="match status" value="1"/>
</dbReference>
<proteinExistence type="inferred from homology"/>
<feature type="region of interest" description="Disordered" evidence="6">
    <location>
        <begin position="1"/>
        <end position="26"/>
    </location>
</feature>
<dbReference type="AlphaFoldDB" id="A0A418VZK1"/>
<dbReference type="GO" id="GO:0102208">
    <property type="term" value="F:2-polyprenyl-6-hydroxyphenol methylase activity"/>
    <property type="evidence" value="ECO:0007669"/>
    <property type="project" value="UniProtKB-EC"/>
</dbReference>
<dbReference type="RefSeq" id="WP_119828846.1">
    <property type="nucleotide sequence ID" value="NZ_QYUL01000001.1"/>
</dbReference>
<keyword evidence="3 5" id="KW-0831">Ubiquinone biosynthesis</keyword>
<feature type="binding site" evidence="5">
    <location>
        <position position="60"/>
    </location>
    <ligand>
        <name>S-adenosyl-L-methionine</name>
        <dbReference type="ChEBI" id="CHEBI:59789"/>
    </ligand>
</feature>
<dbReference type="GO" id="GO:0061542">
    <property type="term" value="F:3-demethylubiquinol 3-O-methyltransferase activity"/>
    <property type="evidence" value="ECO:0007669"/>
    <property type="project" value="UniProtKB-UniRule"/>
</dbReference>
<keyword evidence="4 5" id="KW-0949">S-adenosyl-L-methionine</keyword>
<dbReference type="PANTHER" id="PTHR43464">
    <property type="entry name" value="METHYLTRANSFERASE"/>
    <property type="match status" value="1"/>
</dbReference>
<dbReference type="Pfam" id="PF13489">
    <property type="entry name" value="Methyltransf_23"/>
    <property type="match status" value="1"/>
</dbReference>
<dbReference type="EMBL" id="QYUL01000001">
    <property type="protein sequence ID" value="RJF83205.1"/>
    <property type="molecule type" value="Genomic_DNA"/>
</dbReference>
<evidence type="ECO:0000256" key="3">
    <source>
        <dbReference type="ARBA" id="ARBA00022688"/>
    </source>
</evidence>
<dbReference type="InterPro" id="IPR029063">
    <property type="entry name" value="SAM-dependent_MTases_sf"/>
</dbReference>
<gene>
    <name evidence="5 7" type="primary">ubiG</name>
    <name evidence="7" type="ORF">D3877_00430</name>
</gene>
<dbReference type="UniPathway" id="UPA00232"/>
<sequence length="267" mass="28565">MTATAGTTPTTPAPASTPGANKVGASTVDPADVARFSAIAAEWWDPTGKFRPLHRLNPLRLTYIRDAVCQRLGRDPLAPSPLNGLRVVDIGCGGGLLSEPFARMGASVVGVDASEKNIKTAATHAAESGATVDYRATTAESLAASGERFDVVLAMEVIEHVADVNLFVQSCADLLAPGGVLFLATLNRTPKSFAMAIVGAEYVLRWLPRGTHNWRQFLRPSELTAAVRAHGLNMRHLTGVTYNPLTDEFKLNARDLGVNYMGWAERV</sequence>
<dbReference type="CDD" id="cd02440">
    <property type="entry name" value="AdoMet_MTases"/>
    <property type="match status" value="1"/>
</dbReference>
<evidence type="ECO:0000256" key="1">
    <source>
        <dbReference type="ARBA" id="ARBA00022603"/>
    </source>
</evidence>
<keyword evidence="1 5" id="KW-0489">Methyltransferase</keyword>
<keyword evidence="8" id="KW-1185">Reference proteome</keyword>
<keyword evidence="2 5" id="KW-0808">Transferase</keyword>
<dbReference type="Proteomes" id="UP000283458">
    <property type="component" value="Unassembled WGS sequence"/>
</dbReference>
<dbReference type="OrthoDB" id="9801538at2"/>
<evidence type="ECO:0000256" key="2">
    <source>
        <dbReference type="ARBA" id="ARBA00022679"/>
    </source>
</evidence>
<comment type="catalytic activity">
    <reaction evidence="5">
        <text>a 3-(all-trans-polyprenyl)benzene-1,2-diol + S-adenosyl-L-methionine = a 2-methoxy-6-(all-trans-polyprenyl)phenol + S-adenosyl-L-homocysteine + H(+)</text>
        <dbReference type="Rhea" id="RHEA:31411"/>
        <dbReference type="Rhea" id="RHEA-COMP:9550"/>
        <dbReference type="Rhea" id="RHEA-COMP:9551"/>
        <dbReference type="ChEBI" id="CHEBI:15378"/>
        <dbReference type="ChEBI" id="CHEBI:57856"/>
        <dbReference type="ChEBI" id="CHEBI:59789"/>
        <dbReference type="ChEBI" id="CHEBI:62729"/>
        <dbReference type="ChEBI" id="CHEBI:62731"/>
        <dbReference type="EC" id="2.1.1.222"/>
    </reaction>
</comment>
<dbReference type="InterPro" id="IPR010233">
    <property type="entry name" value="UbiG_MeTrfase"/>
</dbReference>
<comment type="caution">
    <text evidence="7">The sequence shown here is derived from an EMBL/GenBank/DDBJ whole genome shotgun (WGS) entry which is preliminary data.</text>
</comment>
<dbReference type="HAMAP" id="MF_00472">
    <property type="entry name" value="UbiG"/>
    <property type="match status" value="1"/>
</dbReference>
<dbReference type="SUPFAM" id="SSF53335">
    <property type="entry name" value="S-adenosyl-L-methionine-dependent methyltransferases"/>
    <property type="match status" value="1"/>
</dbReference>
<evidence type="ECO:0000256" key="4">
    <source>
        <dbReference type="ARBA" id="ARBA00022691"/>
    </source>
</evidence>
<evidence type="ECO:0000256" key="5">
    <source>
        <dbReference type="HAMAP-Rule" id="MF_00472"/>
    </source>
</evidence>
<reference evidence="7 8" key="1">
    <citation type="submission" date="2018-09" db="EMBL/GenBank/DDBJ databases">
        <authorList>
            <person name="Zhu H."/>
        </authorList>
    </citation>
    <scope>NUCLEOTIDE SEQUENCE [LARGE SCALE GENOMIC DNA]</scope>
    <source>
        <strain evidence="7 8">K2W22B-5</strain>
    </source>
</reference>
<feature type="binding site" evidence="5">
    <location>
        <position position="155"/>
    </location>
    <ligand>
        <name>S-adenosyl-L-methionine</name>
        <dbReference type="ChEBI" id="CHEBI:59789"/>
    </ligand>
</feature>
<comment type="similarity">
    <text evidence="5">Belongs to the methyltransferase superfamily. UbiG/COQ3 family.</text>
</comment>
<name>A0A418VZK1_9PROT</name>
<evidence type="ECO:0000313" key="8">
    <source>
        <dbReference type="Proteomes" id="UP000283458"/>
    </source>
</evidence>
<protein>
    <recommendedName>
        <fullName evidence="5">Ubiquinone biosynthesis O-methyltransferase</fullName>
    </recommendedName>
    <alternativeName>
        <fullName evidence="5">2-polyprenyl-6-hydroxyphenol methylase</fullName>
        <ecNumber evidence="5">2.1.1.222</ecNumber>
    </alternativeName>
    <alternativeName>
        <fullName evidence="5">3-demethylubiquinone 3-O-methyltransferase</fullName>
        <ecNumber evidence="5">2.1.1.64</ecNumber>
    </alternativeName>
</protein>
<feature type="binding site" evidence="5">
    <location>
        <position position="112"/>
    </location>
    <ligand>
        <name>S-adenosyl-L-methionine</name>
        <dbReference type="ChEBI" id="CHEBI:59789"/>
    </ligand>
</feature>
<evidence type="ECO:0000256" key="6">
    <source>
        <dbReference type="SAM" id="MobiDB-lite"/>
    </source>
</evidence>
<evidence type="ECO:0000313" key="7">
    <source>
        <dbReference type="EMBL" id="RJF83205.1"/>
    </source>
</evidence>
<dbReference type="EC" id="2.1.1.222" evidence="5"/>